<feature type="domain" description="CAAX prenyl protease 1 N-terminal" evidence="16">
    <location>
        <begin position="41"/>
        <end position="210"/>
    </location>
</feature>
<evidence type="ECO:0000256" key="14">
    <source>
        <dbReference type="RuleBase" id="RU366005"/>
    </source>
</evidence>
<evidence type="ECO:0000256" key="11">
    <source>
        <dbReference type="ARBA" id="ARBA00044456"/>
    </source>
</evidence>
<dbReference type="Gene3D" id="3.30.2010.10">
    <property type="entry name" value="Metalloproteases ('zincins'), catalytic domain"/>
    <property type="match status" value="1"/>
</dbReference>
<comment type="function">
    <text evidence="14">Proteolytically removes the C-terminal three residues of farnesylated proteins.</text>
</comment>
<feature type="active site" description="Proton donor" evidence="12">
    <location>
        <position position="365"/>
    </location>
</feature>
<keyword evidence="6 14" id="KW-0256">Endoplasmic reticulum</keyword>
<comment type="similarity">
    <text evidence="14">Belongs to the peptidase M48A family.</text>
</comment>
<feature type="active site" evidence="12">
    <location>
        <position position="284"/>
    </location>
</feature>
<keyword evidence="4 13" id="KW-0479">Metal-binding</keyword>
<keyword evidence="5 14" id="KW-0378">Hydrolase</keyword>
<keyword evidence="10 14" id="KW-0472">Membrane</keyword>
<dbReference type="GO" id="GO:0004222">
    <property type="term" value="F:metalloendopeptidase activity"/>
    <property type="evidence" value="ECO:0007669"/>
    <property type="project" value="UniProtKB-UniRule"/>
</dbReference>
<feature type="domain" description="Peptidase M48" evidence="15">
    <location>
        <begin position="213"/>
        <end position="417"/>
    </location>
</feature>
<dbReference type="InParanoid" id="A0A7N2N4T2"/>
<feature type="transmembrane region" description="Helical" evidence="14">
    <location>
        <begin position="180"/>
        <end position="200"/>
    </location>
</feature>
<evidence type="ECO:0000256" key="9">
    <source>
        <dbReference type="ARBA" id="ARBA00023049"/>
    </source>
</evidence>
<evidence type="ECO:0000256" key="5">
    <source>
        <dbReference type="ARBA" id="ARBA00022801"/>
    </source>
</evidence>
<dbReference type="InterPro" id="IPR032456">
    <property type="entry name" value="Peptidase_M48_N"/>
</dbReference>
<keyword evidence="9 14" id="KW-0482">Metalloprotease</keyword>
<dbReference type="CDD" id="cd07343">
    <property type="entry name" value="M48A_Zmpste24p_like"/>
    <property type="match status" value="1"/>
</dbReference>
<comment type="cofactor">
    <cofactor evidence="13 14">
        <name>Zn(2+)</name>
        <dbReference type="ChEBI" id="CHEBI:29105"/>
    </cofactor>
    <text evidence="13 14">Binds 1 zinc ion per subunit.</text>
</comment>
<keyword evidence="2 14" id="KW-0645">Protease</keyword>
<sequence length="423" mass="48297">MEFLVIEAVVGVMILRYLFETYLDLRQYAVLKLPTLQLISQGAISPERFRKFRAHSIDKSRLYFVHEFATTLVDCMILLHNILPWLWKRSGSLVLCIGLNAENEILHSLSFLAAMTLLSQIFEFPFSLYSTFVIEARHISNERTIGQFLKEWLLGQCTSLLLGAPIVAAAIGIVQNGGSYLVIYFWLFSLLGSVATTTLYPRFIAPLFNKFTPLPNGELRRKIVNLAASLNFPLEKIFVEDGSGRTTHSHAYMFGVQKKNIVLNDTLFKQCRDTDEITAIIAHEMGHWKLNHTVYAFVAMQVPVLLQLGLFFFVRQSNALFQMFGFDTQPVVIGFYIYQHIVMPVQRLLEFCMNLLSRSSEFKADAFAKNLGYGRALRAGLIKLQDFNLSVVNTDPWYSAYRYSHPPLVERLNALDESMKKSS</sequence>
<accession>A0A7N2N4T2</accession>
<evidence type="ECO:0000259" key="15">
    <source>
        <dbReference type="Pfam" id="PF01435"/>
    </source>
</evidence>
<keyword evidence="18" id="KW-1185">Reference proteome</keyword>
<dbReference type="KEGG" id="qlo:115969975"/>
<dbReference type="AlphaFoldDB" id="A0A7N2N4T2"/>
<evidence type="ECO:0000259" key="16">
    <source>
        <dbReference type="Pfam" id="PF16491"/>
    </source>
</evidence>
<evidence type="ECO:0000256" key="8">
    <source>
        <dbReference type="ARBA" id="ARBA00022989"/>
    </source>
</evidence>
<dbReference type="Gramene" id="QL12p031965:mrna">
    <property type="protein sequence ID" value="QL12p031965:mrna"/>
    <property type="gene ID" value="QL12p031965"/>
</dbReference>
<reference evidence="17" key="2">
    <citation type="submission" date="2021-01" db="UniProtKB">
        <authorList>
            <consortium name="EnsemblPlants"/>
        </authorList>
    </citation>
    <scope>IDENTIFICATION</scope>
</reference>
<evidence type="ECO:0000256" key="6">
    <source>
        <dbReference type="ARBA" id="ARBA00022824"/>
    </source>
</evidence>
<dbReference type="EnsemblPlants" id="QL12p031965:mrna">
    <property type="protein sequence ID" value="QL12p031965:mrna"/>
    <property type="gene ID" value="QL12p031965"/>
</dbReference>
<evidence type="ECO:0000256" key="10">
    <source>
        <dbReference type="ARBA" id="ARBA00023136"/>
    </source>
</evidence>
<reference evidence="17 18" key="1">
    <citation type="journal article" date="2016" name="G3 (Bethesda)">
        <title>First Draft Assembly and Annotation of the Genome of a California Endemic Oak Quercus lobata Nee (Fagaceae).</title>
        <authorList>
            <person name="Sork V.L."/>
            <person name="Fitz-Gibbon S.T."/>
            <person name="Puiu D."/>
            <person name="Crepeau M."/>
            <person name="Gugger P.F."/>
            <person name="Sherman R."/>
            <person name="Stevens K."/>
            <person name="Langley C.H."/>
            <person name="Pellegrini M."/>
            <person name="Salzberg S.L."/>
        </authorList>
    </citation>
    <scope>NUCLEOTIDE SEQUENCE [LARGE SCALE GENOMIC DNA]</scope>
    <source>
        <strain evidence="17 18">cv. SW786</strain>
    </source>
</reference>
<evidence type="ECO:0000313" key="17">
    <source>
        <dbReference type="EnsemblPlants" id="QL12p031965:mrna"/>
    </source>
</evidence>
<feature type="binding site" evidence="13">
    <location>
        <position position="361"/>
    </location>
    <ligand>
        <name>Zn(2+)</name>
        <dbReference type="ChEBI" id="CHEBI:29105"/>
        <note>catalytic</note>
    </ligand>
</feature>
<dbReference type="EMBL" id="LRBV02000012">
    <property type="status" value="NOT_ANNOTATED_CDS"/>
    <property type="molecule type" value="Genomic_DNA"/>
</dbReference>
<dbReference type="PANTHER" id="PTHR10120">
    <property type="entry name" value="CAAX PRENYL PROTEASE 1"/>
    <property type="match status" value="1"/>
</dbReference>
<dbReference type="Proteomes" id="UP000594261">
    <property type="component" value="Chromosome 12"/>
</dbReference>
<name>A0A7N2N4T2_QUELO</name>
<dbReference type="InterPro" id="IPR027057">
    <property type="entry name" value="CAXX_Prtase_1"/>
</dbReference>
<dbReference type="FunFam" id="3.30.2010.10:FF:000002">
    <property type="entry name" value="CAAX prenyl protease"/>
    <property type="match status" value="1"/>
</dbReference>
<evidence type="ECO:0000256" key="7">
    <source>
        <dbReference type="ARBA" id="ARBA00022833"/>
    </source>
</evidence>
<dbReference type="Pfam" id="PF16491">
    <property type="entry name" value="Peptidase_M48_N"/>
    <property type="match status" value="1"/>
</dbReference>
<evidence type="ECO:0000313" key="18">
    <source>
        <dbReference type="Proteomes" id="UP000594261"/>
    </source>
</evidence>
<evidence type="ECO:0000256" key="13">
    <source>
        <dbReference type="PIRSR" id="PIRSR627057-2"/>
    </source>
</evidence>
<proteinExistence type="inferred from homology"/>
<comment type="caution">
    <text evidence="14">Lacks conserved residue(s) required for the propagation of feature annotation.</text>
</comment>
<gene>
    <name evidence="17" type="primary">LOC115969975</name>
</gene>
<feature type="binding site" evidence="13">
    <location>
        <position position="287"/>
    </location>
    <ligand>
        <name>Zn(2+)</name>
        <dbReference type="ChEBI" id="CHEBI:29105"/>
        <note>catalytic</note>
    </ligand>
</feature>
<comment type="catalytic activity">
    <reaction evidence="11 14">
        <text>Hydrolyzes the peptide bond -P2-(S-farnesyl or geranylgeranyl)C-P1'-P2'-P3'-COOH where P1' and P2' are amino acids with aliphatic side chains and P3' is any C-terminal residue.</text>
        <dbReference type="EC" id="3.4.24.84"/>
    </reaction>
</comment>
<dbReference type="GO" id="GO:0005789">
    <property type="term" value="C:endoplasmic reticulum membrane"/>
    <property type="evidence" value="ECO:0007669"/>
    <property type="project" value="UniProtKB-SubCell"/>
</dbReference>
<dbReference type="RefSeq" id="XP_030945477.1">
    <property type="nucleotide sequence ID" value="XM_031089617.1"/>
</dbReference>
<feature type="binding site" evidence="13">
    <location>
        <position position="283"/>
    </location>
    <ligand>
        <name>Zn(2+)</name>
        <dbReference type="ChEBI" id="CHEBI:29105"/>
        <note>catalytic</note>
    </ligand>
</feature>
<comment type="subcellular location">
    <subcellularLocation>
        <location evidence="1 14">Endoplasmic reticulum membrane</location>
        <topology evidence="1 14">Multi-pass membrane protein</topology>
    </subcellularLocation>
</comment>
<dbReference type="InterPro" id="IPR001915">
    <property type="entry name" value="Peptidase_M48"/>
</dbReference>
<feature type="transmembrane region" description="Helical" evidence="14">
    <location>
        <begin position="294"/>
        <end position="314"/>
    </location>
</feature>
<dbReference type="GO" id="GO:0046872">
    <property type="term" value="F:metal ion binding"/>
    <property type="evidence" value="ECO:0007669"/>
    <property type="project" value="UniProtKB-UniRule"/>
</dbReference>
<dbReference type="GO" id="GO:0071586">
    <property type="term" value="P:CAAX-box protein processing"/>
    <property type="evidence" value="ECO:0007669"/>
    <property type="project" value="UniProtKB-UniRule"/>
</dbReference>
<dbReference type="GeneID" id="115969975"/>
<keyword evidence="7 13" id="KW-0862">Zinc</keyword>
<organism evidence="17 18">
    <name type="scientific">Quercus lobata</name>
    <name type="common">Valley oak</name>
    <dbReference type="NCBI Taxonomy" id="97700"/>
    <lineage>
        <taxon>Eukaryota</taxon>
        <taxon>Viridiplantae</taxon>
        <taxon>Streptophyta</taxon>
        <taxon>Embryophyta</taxon>
        <taxon>Tracheophyta</taxon>
        <taxon>Spermatophyta</taxon>
        <taxon>Magnoliopsida</taxon>
        <taxon>eudicotyledons</taxon>
        <taxon>Gunneridae</taxon>
        <taxon>Pentapetalae</taxon>
        <taxon>rosids</taxon>
        <taxon>fabids</taxon>
        <taxon>Fagales</taxon>
        <taxon>Fagaceae</taxon>
        <taxon>Quercus</taxon>
    </lineage>
</organism>
<keyword evidence="8 14" id="KW-1133">Transmembrane helix</keyword>
<keyword evidence="3 14" id="KW-0812">Transmembrane</keyword>
<evidence type="ECO:0000256" key="1">
    <source>
        <dbReference type="ARBA" id="ARBA00004477"/>
    </source>
</evidence>
<dbReference type="Pfam" id="PF01435">
    <property type="entry name" value="Peptidase_M48"/>
    <property type="match status" value="1"/>
</dbReference>
<dbReference type="OrthoDB" id="1533118at2759"/>
<evidence type="ECO:0000256" key="3">
    <source>
        <dbReference type="ARBA" id="ARBA00022692"/>
    </source>
</evidence>
<evidence type="ECO:0000256" key="12">
    <source>
        <dbReference type="PIRSR" id="PIRSR627057-1"/>
    </source>
</evidence>
<evidence type="ECO:0000256" key="2">
    <source>
        <dbReference type="ARBA" id="ARBA00022670"/>
    </source>
</evidence>
<feature type="transmembrane region" description="Helical" evidence="14">
    <location>
        <begin position="153"/>
        <end position="174"/>
    </location>
</feature>
<dbReference type="EC" id="3.4.24.84" evidence="14"/>
<evidence type="ECO:0000256" key="4">
    <source>
        <dbReference type="ARBA" id="ARBA00022723"/>
    </source>
</evidence>
<protein>
    <recommendedName>
        <fullName evidence="14">CAAX prenyl protease</fullName>
        <ecNumber evidence="14">3.4.24.84</ecNumber>
    </recommendedName>
</protein>